<dbReference type="PANTHER" id="PTHR43694:SF1">
    <property type="entry name" value="RIBONUCLEASE J"/>
    <property type="match status" value="1"/>
</dbReference>
<dbReference type="RefSeq" id="WP_345862788.1">
    <property type="nucleotide sequence ID" value="NZ_JBDIMF010000001.1"/>
</dbReference>
<evidence type="ECO:0000256" key="2">
    <source>
        <dbReference type="ARBA" id="ARBA00022723"/>
    </source>
</evidence>
<keyword evidence="6" id="KW-0694">RNA-binding</keyword>
<dbReference type="SMART" id="SM00849">
    <property type="entry name" value="Lactamase_B"/>
    <property type="match status" value="1"/>
</dbReference>
<dbReference type="Gene3D" id="3.60.15.10">
    <property type="entry name" value="Ribonuclease Z/Hydroxyacylglutathione hydrolase-like"/>
    <property type="match status" value="1"/>
</dbReference>
<evidence type="ECO:0000256" key="4">
    <source>
        <dbReference type="ARBA" id="ARBA00022833"/>
    </source>
</evidence>
<evidence type="ECO:0000256" key="1">
    <source>
        <dbReference type="ARBA" id="ARBA00022722"/>
    </source>
</evidence>
<dbReference type="InterPro" id="IPR011108">
    <property type="entry name" value="RMMBL"/>
</dbReference>
<sequence>MTNPKNELLYVALGGSGEIGMNVNLYGCNGKWVMVDCGVTFADPQYPGIDLILPDLAFIEERLGDLVGIVLTHGHEDHIGALPYLAEDLGVPLFATPFTAGLIRGKLEEEGNASRVKLKTIQVGEGFDLGPFHFTFVPMSHSIPESSALLIDTPYGNIFHTGDWKLDATPVIGSPATAEQLSAIGDAGILALVCDSTNVFNMDASGSERDVRAGLMEQVAKAPGRVMVTSFASNASRLHTLGEVARETGRQLCVAGRSLDRIIKVARATGYLKDFPELISPEAAMRLPRDKVLVIATGGQGEERAALGRVAAGSHPISLDAGDTVIFSSKQIPGNEVAIGLIQNKLAAKGVMMVNDRQALVHVSGHPGRPELAQMYRWMRPEVLIPVHGEMRHLMEQARFALAEGVERALVQTNGDIVRLAPGEPTKIGHAHHGRLVLDGDVILPGDGGTINERRKLAVNGQISVAVAVDKGGRMLGQPQVRLQGIPVEEDRDPFVAEVAGALVQAVRQGGRDRAKLREALRLAVRKVATRWTGKKPIVDVLLIEA</sequence>
<dbReference type="Gene3D" id="3.40.50.10710">
    <property type="entry name" value="Metallo-hydrolase/oxidoreductase"/>
    <property type="match status" value="1"/>
</dbReference>
<reference evidence="8 9" key="1">
    <citation type="submission" date="2024-05" db="EMBL/GenBank/DDBJ databases">
        <authorList>
            <person name="Liu Q."/>
            <person name="Xin Y.-H."/>
        </authorList>
    </citation>
    <scope>NUCLEOTIDE SEQUENCE [LARGE SCALE GENOMIC DNA]</scope>
    <source>
        <strain evidence="8 9">CGMCC 1.15349</strain>
    </source>
</reference>
<evidence type="ECO:0000313" key="9">
    <source>
        <dbReference type="Proteomes" id="UP001404104"/>
    </source>
</evidence>
<keyword evidence="9" id="KW-1185">Reference proteome</keyword>
<dbReference type="EC" id="3.1.-.-" evidence="8"/>
<evidence type="ECO:0000256" key="3">
    <source>
        <dbReference type="ARBA" id="ARBA00022801"/>
    </source>
</evidence>
<dbReference type="PANTHER" id="PTHR43694">
    <property type="entry name" value="RIBONUCLEASE J"/>
    <property type="match status" value="1"/>
</dbReference>
<dbReference type="EMBL" id="JBDIMF010000001">
    <property type="protein sequence ID" value="MEN2785329.1"/>
    <property type="molecule type" value="Genomic_DNA"/>
</dbReference>
<keyword evidence="1" id="KW-0540">Nuclease</keyword>
<dbReference type="Proteomes" id="UP001404104">
    <property type="component" value="Unassembled WGS sequence"/>
</dbReference>
<evidence type="ECO:0000259" key="7">
    <source>
        <dbReference type="SMART" id="SM00849"/>
    </source>
</evidence>
<dbReference type="Pfam" id="PF07521">
    <property type="entry name" value="RMMBL"/>
    <property type="match status" value="1"/>
</dbReference>
<dbReference type="Gene3D" id="3.10.20.580">
    <property type="match status" value="1"/>
</dbReference>
<evidence type="ECO:0000256" key="6">
    <source>
        <dbReference type="ARBA" id="ARBA00022884"/>
    </source>
</evidence>
<dbReference type="InterPro" id="IPR055132">
    <property type="entry name" value="RNase_J_b_CASP"/>
</dbReference>
<accession>A0ABU9XSH0</accession>
<evidence type="ECO:0000256" key="5">
    <source>
        <dbReference type="ARBA" id="ARBA00022839"/>
    </source>
</evidence>
<dbReference type="InterPro" id="IPR001279">
    <property type="entry name" value="Metallo-B-lactamas"/>
</dbReference>
<dbReference type="InterPro" id="IPR042173">
    <property type="entry name" value="RNase_J_2"/>
</dbReference>
<evidence type="ECO:0000313" key="8">
    <source>
        <dbReference type="EMBL" id="MEN2785329.1"/>
    </source>
</evidence>
<keyword evidence="3 8" id="KW-0378">Hydrolase</keyword>
<keyword evidence="4" id="KW-0862">Zinc</keyword>
<dbReference type="Pfam" id="PF22505">
    <property type="entry name" value="RNase_J_b_CASP"/>
    <property type="match status" value="1"/>
</dbReference>
<name>A0ABU9XSH0_9SPHN</name>
<dbReference type="Pfam" id="PF00753">
    <property type="entry name" value="Lactamase_B"/>
    <property type="match status" value="1"/>
</dbReference>
<feature type="domain" description="Metallo-beta-lactamase" evidence="7">
    <location>
        <begin position="20"/>
        <end position="215"/>
    </location>
</feature>
<dbReference type="SUPFAM" id="SSF56281">
    <property type="entry name" value="Metallo-hydrolase/oxidoreductase"/>
    <property type="match status" value="1"/>
</dbReference>
<keyword evidence="2" id="KW-0479">Metal-binding</keyword>
<keyword evidence="5" id="KW-0269">Exonuclease</keyword>
<comment type="caution">
    <text evidence="8">The sequence shown here is derived from an EMBL/GenBank/DDBJ whole genome shotgun (WGS) entry which is preliminary data.</text>
</comment>
<dbReference type="CDD" id="cd07714">
    <property type="entry name" value="RNaseJ_MBL-fold"/>
    <property type="match status" value="1"/>
</dbReference>
<protein>
    <submittedName>
        <fullName evidence="8">Ribonuclease J</fullName>
        <ecNumber evidence="8">3.1.-.-</ecNumber>
    </submittedName>
</protein>
<dbReference type="GO" id="GO:0016787">
    <property type="term" value="F:hydrolase activity"/>
    <property type="evidence" value="ECO:0007669"/>
    <property type="project" value="UniProtKB-KW"/>
</dbReference>
<dbReference type="InterPro" id="IPR041636">
    <property type="entry name" value="RNase_J_C"/>
</dbReference>
<dbReference type="InterPro" id="IPR036866">
    <property type="entry name" value="RibonucZ/Hydroxyglut_hydro"/>
</dbReference>
<dbReference type="Pfam" id="PF17770">
    <property type="entry name" value="RNase_J_C"/>
    <property type="match status" value="1"/>
</dbReference>
<proteinExistence type="predicted"/>
<gene>
    <name evidence="8" type="ORF">ABC969_02715</name>
</gene>
<organism evidence="8 9">
    <name type="scientific">Sphingomonas qilianensis</name>
    <dbReference type="NCBI Taxonomy" id="1736690"/>
    <lineage>
        <taxon>Bacteria</taxon>
        <taxon>Pseudomonadati</taxon>
        <taxon>Pseudomonadota</taxon>
        <taxon>Alphaproteobacteria</taxon>
        <taxon>Sphingomonadales</taxon>
        <taxon>Sphingomonadaceae</taxon>
        <taxon>Sphingomonas</taxon>
    </lineage>
</organism>